<accession>A0ABR0E8P7</accession>
<organism evidence="1 2">
    <name type="scientific">Zasmidium cellare</name>
    <name type="common">Wine cellar mold</name>
    <name type="synonym">Racodium cellare</name>
    <dbReference type="NCBI Taxonomy" id="395010"/>
    <lineage>
        <taxon>Eukaryota</taxon>
        <taxon>Fungi</taxon>
        <taxon>Dikarya</taxon>
        <taxon>Ascomycota</taxon>
        <taxon>Pezizomycotina</taxon>
        <taxon>Dothideomycetes</taxon>
        <taxon>Dothideomycetidae</taxon>
        <taxon>Mycosphaerellales</taxon>
        <taxon>Mycosphaerellaceae</taxon>
        <taxon>Zasmidium</taxon>
    </lineage>
</organism>
<protein>
    <submittedName>
        <fullName evidence="1">Uncharacterized protein</fullName>
    </submittedName>
</protein>
<reference evidence="1 2" key="1">
    <citation type="journal article" date="2023" name="G3 (Bethesda)">
        <title>A chromosome-level genome assembly of Zasmidium syzygii isolated from banana leaves.</title>
        <authorList>
            <person name="van Westerhoven A.C."/>
            <person name="Mehrabi R."/>
            <person name="Talebi R."/>
            <person name="Steentjes M.B.F."/>
            <person name="Corcolon B."/>
            <person name="Chong P.A."/>
            <person name="Kema G.H.J."/>
            <person name="Seidl M.F."/>
        </authorList>
    </citation>
    <scope>NUCLEOTIDE SEQUENCE [LARGE SCALE GENOMIC DNA]</scope>
    <source>
        <strain evidence="1 2">P124</strain>
    </source>
</reference>
<evidence type="ECO:0000313" key="2">
    <source>
        <dbReference type="Proteomes" id="UP001305779"/>
    </source>
</evidence>
<gene>
    <name evidence="1" type="ORF">PRZ48_010286</name>
</gene>
<dbReference type="EMBL" id="JAXOVC010000008">
    <property type="protein sequence ID" value="KAK4497633.1"/>
    <property type="molecule type" value="Genomic_DNA"/>
</dbReference>
<keyword evidence="2" id="KW-1185">Reference proteome</keyword>
<dbReference type="Proteomes" id="UP001305779">
    <property type="component" value="Unassembled WGS sequence"/>
</dbReference>
<name>A0ABR0E8P7_ZASCE</name>
<proteinExistence type="predicted"/>
<comment type="caution">
    <text evidence="1">The sequence shown here is derived from an EMBL/GenBank/DDBJ whole genome shotgun (WGS) entry which is preliminary data.</text>
</comment>
<sequence>MASTTPTTQTKSTQNNDNIQGLREQIIANATILFPHLTAMYTTFQVITTRENNTTRALLLYTDNRTTKIVAKGPASASSSDGSGDQAEQALRGLLDVTSEALGWYTTTLLGEVENSEEVAGGGELDLVMVETGFHFVAVERCMEVK</sequence>
<evidence type="ECO:0000313" key="1">
    <source>
        <dbReference type="EMBL" id="KAK4497633.1"/>
    </source>
</evidence>